<accession>H6RHD6</accession>
<dbReference type="InterPro" id="IPR018247">
    <property type="entry name" value="EF_Hand_1_Ca_BS"/>
</dbReference>
<dbReference type="Pfam" id="PF16561">
    <property type="entry name" value="AMPK1_CBM"/>
    <property type="match status" value="1"/>
</dbReference>
<dbReference type="InterPro" id="IPR002048">
    <property type="entry name" value="EF_hand_dom"/>
</dbReference>
<gene>
    <name evidence="3" type="ORF">VIS_S18DCB90011</name>
</gene>
<reference evidence="3" key="1">
    <citation type="journal article" date="2012" name="Environ. Microbiol.">
        <title>Genomic content of uncultured Bacteroidetes from contrasting oceanic provinces in the North Atlantic Ocean.</title>
        <authorList>
            <person name="Gomez-Pereira P.R."/>
            <person name="Schuler M."/>
            <person name="Fuchs B.M."/>
            <person name="Bennke C."/>
            <person name="Teeling H."/>
            <person name="Waldmann J."/>
            <person name="Richter M."/>
            <person name="Barbe V."/>
            <person name="Bataille E."/>
            <person name="Glockner F.O."/>
            <person name="Amann R."/>
        </authorList>
    </citation>
    <scope>NUCLEOTIDE SEQUENCE</scope>
</reference>
<protein>
    <recommendedName>
        <fullName evidence="2">EF-hand domain-containing protein</fullName>
    </recommendedName>
</protein>
<dbReference type="PROSITE" id="PS00018">
    <property type="entry name" value="EF_HAND_1"/>
    <property type="match status" value="1"/>
</dbReference>
<proteinExistence type="predicted"/>
<organism evidence="3">
    <name type="scientific">uncultured Flavobacteriia bacterium</name>
    <dbReference type="NCBI Taxonomy" id="212695"/>
    <lineage>
        <taxon>Bacteria</taxon>
        <taxon>Pseudomonadati</taxon>
        <taxon>Bacteroidota</taxon>
        <taxon>Flavobacteriia</taxon>
        <taxon>environmental samples</taxon>
    </lineage>
</organism>
<dbReference type="InterPro" id="IPR032640">
    <property type="entry name" value="AMPK1_CBM"/>
</dbReference>
<feature type="chain" id="PRO_5003606796" description="EF-hand domain-containing protein" evidence="1">
    <location>
        <begin position="46"/>
        <end position="502"/>
    </location>
</feature>
<sequence length="502" mass="52584">MQEECPLHFLGVSLRPCLNFKATKTPFMRFLMLAALGLFGGSVSAQTTFNVDMTCAPEGFTDVFVTGPWCGWCANDVYNTMTDDDGDGIYSVTVVDLTGTVEYKYAINGFDDQENLINDMVDGATCAPITDFSGYANRTTEANSTTNDAYGTCDGTCNDAAPVDQVDVTFQVDLNDYAGAYGTVNLNGSFNGWCGACAAMTDANADGVYDLTVSVAPGTYEYKFTLDGWTVQEEFTDGDPCTSTIDGFVNRTVDITAAATLPVVCYNSCDACDGAGDGDNGGGDDGGGTDPATTTFNVDMSCATEAGATLNGATEITEVFVTGPWCGWCAADGYNVLIDADGDGIFSVEIADLTGDVEYKYGINGFNDQEQLVDDMVDGGTCAPITDFFGYANRQISAGSTANDVFGSCSACEDSAGTGCTDPAYVEFDPYATTDDGSCGTLAVYGCPYDAATNYNPQANVDDLSCEFELVDNSCPADLDGDGSVTTTDLLSFLASFGANCL</sequence>
<evidence type="ECO:0000313" key="3">
    <source>
        <dbReference type="EMBL" id="CCG00447.1"/>
    </source>
</evidence>
<reference evidence="3" key="2">
    <citation type="submission" date="2012-02" db="EMBL/GenBank/DDBJ databases">
        <authorList>
            <person name="Genoscope - CEA"/>
        </authorList>
    </citation>
    <scope>NUCLEOTIDE SEQUENCE</scope>
</reference>
<evidence type="ECO:0000256" key="1">
    <source>
        <dbReference type="SAM" id="SignalP"/>
    </source>
</evidence>
<dbReference type="SUPFAM" id="SSF81296">
    <property type="entry name" value="E set domains"/>
    <property type="match status" value="3"/>
</dbReference>
<dbReference type="PROSITE" id="PS50222">
    <property type="entry name" value="EF_HAND_2"/>
    <property type="match status" value="1"/>
</dbReference>
<keyword evidence="1" id="KW-0732">Signal</keyword>
<dbReference type="InterPro" id="IPR013783">
    <property type="entry name" value="Ig-like_fold"/>
</dbReference>
<feature type="signal peptide" evidence="1">
    <location>
        <begin position="1"/>
        <end position="45"/>
    </location>
</feature>
<dbReference type="AlphaFoldDB" id="H6RHD6"/>
<dbReference type="EMBL" id="FO117608">
    <property type="protein sequence ID" value="CCG00447.1"/>
    <property type="molecule type" value="Genomic_DNA"/>
</dbReference>
<dbReference type="Gene3D" id="2.60.40.10">
    <property type="entry name" value="Immunoglobulins"/>
    <property type="match status" value="3"/>
</dbReference>
<dbReference type="GO" id="GO:0005509">
    <property type="term" value="F:calcium ion binding"/>
    <property type="evidence" value="ECO:0007669"/>
    <property type="project" value="InterPro"/>
</dbReference>
<feature type="domain" description="EF-hand" evidence="2">
    <location>
        <begin position="478"/>
        <end position="500"/>
    </location>
</feature>
<evidence type="ECO:0000259" key="2">
    <source>
        <dbReference type="PROSITE" id="PS50222"/>
    </source>
</evidence>
<name>H6RHD6_9BACT</name>
<dbReference type="InterPro" id="IPR014756">
    <property type="entry name" value="Ig_E-set"/>
</dbReference>